<evidence type="ECO:0000256" key="2">
    <source>
        <dbReference type="ARBA" id="ARBA00022737"/>
    </source>
</evidence>
<feature type="domain" description="EF-hand" evidence="5">
    <location>
        <begin position="105"/>
        <end position="140"/>
    </location>
</feature>
<dbReference type="InterPro" id="IPR051433">
    <property type="entry name" value="CIBP"/>
</dbReference>
<dbReference type="SMART" id="SM00054">
    <property type="entry name" value="EFh"/>
    <property type="match status" value="3"/>
</dbReference>
<dbReference type="SUPFAM" id="SSF47473">
    <property type="entry name" value="EF-hand"/>
    <property type="match status" value="1"/>
</dbReference>
<evidence type="ECO:0000259" key="5">
    <source>
        <dbReference type="PROSITE" id="PS50222"/>
    </source>
</evidence>
<protein>
    <recommendedName>
        <fullName evidence="5">EF-hand domain-containing protein</fullName>
    </recommendedName>
</protein>
<gene>
    <name evidence="6" type="ORF">QYM36_018420</name>
</gene>
<dbReference type="PANTHER" id="PTHR45791">
    <property type="entry name" value="CALCIUM AND INTEGRIN BINDING FAMILY MEMBER 2"/>
    <property type="match status" value="1"/>
</dbReference>
<proteinExistence type="predicted"/>
<reference evidence="6" key="1">
    <citation type="submission" date="2023-07" db="EMBL/GenBank/DDBJ databases">
        <title>Chromosome-level genome assembly of Artemia franciscana.</title>
        <authorList>
            <person name="Jo E."/>
        </authorList>
    </citation>
    <scope>NUCLEOTIDE SEQUENCE</scope>
    <source>
        <tissue evidence="6">Whole body</tissue>
    </source>
</reference>
<keyword evidence="4" id="KW-0460">Magnesium</keyword>
<dbReference type="Gene3D" id="1.10.238.10">
    <property type="entry name" value="EF-hand"/>
    <property type="match status" value="2"/>
</dbReference>
<dbReference type="PANTHER" id="PTHR45791:SF6">
    <property type="entry name" value="CALCIUM AND INTEGRIN BINDING FAMILY MEMBER 2"/>
    <property type="match status" value="1"/>
</dbReference>
<dbReference type="Proteomes" id="UP001187531">
    <property type="component" value="Unassembled WGS sequence"/>
</dbReference>
<comment type="caution">
    <text evidence="6">The sequence shown here is derived from an EMBL/GenBank/DDBJ whole genome shotgun (WGS) entry which is preliminary data.</text>
</comment>
<name>A0AA88L0E9_ARTSF</name>
<dbReference type="PROSITE" id="PS50222">
    <property type="entry name" value="EF_HAND_2"/>
    <property type="match status" value="2"/>
</dbReference>
<dbReference type="GO" id="GO:0005509">
    <property type="term" value="F:calcium ion binding"/>
    <property type="evidence" value="ECO:0007669"/>
    <property type="project" value="InterPro"/>
</dbReference>
<evidence type="ECO:0000313" key="7">
    <source>
        <dbReference type="Proteomes" id="UP001187531"/>
    </source>
</evidence>
<keyword evidence="3" id="KW-0106">Calcium</keyword>
<sequence>MGNNVATFSDQQLEDYEDATFFTRKEIQRVYRKYKSLSPEIVPNVLSIDEARCFRLPMEVVCDLPELRENPFKQRICSVFSSDGSGDMSFEDFLDCFSVFSENASRDVKIHYAFKIYDFDGDGFIDSNDVTRVVETLTDGQLKPEEMEEIVQKVFAEIDMDSDGKLSVMEFSHIIERAPDFVATFHVRI</sequence>
<organism evidence="6 7">
    <name type="scientific">Artemia franciscana</name>
    <name type="common">Brine shrimp</name>
    <name type="synonym">Artemia sanfranciscana</name>
    <dbReference type="NCBI Taxonomy" id="6661"/>
    <lineage>
        <taxon>Eukaryota</taxon>
        <taxon>Metazoa</taxon>
        <taxon>Ecdysozoa</taxon>
        <taxon>Arthropoda</taxon>
        <taxon>Crustacea</taxon>
        <taxon>Branchiopoda</taxon>
        <taxon>Anostraca</taxon>
        <taxon>Artemiidae</taxon>
        <taxon>Artemia</taxon>
    </lineage>
</organism>
<dbReference type="FunFam" id="1.10.238.10:FF:000079">
    <property type="entry name" value="Calcium and integrin-binding family member 2"/>
    <property type="match status" value="1"/>
</dbReference>
<keyword evidence="2" id="KW-0677">Repeat</keyword>
<dbReference type="Pfam" id="PF13499">
    <property type="entry name" value="EF-hand_7"/>
    <property type="match status" value="1"/>
</dbReference>
<dbReference type="InterPro" id="IPR018247">
    <property type="entry name" value="EF_Hand_1_Ca_BS"/>
</dbReference>
<dbReference type="GO" id="GO:0055074">
    <property type="term" value="P:calcium ion homeostasis"/>
    <property type="evidence" value="ECO:0007669"/>
    <property type="project" value="TreeGrafter"/>
</dbReference>
<dbReference type="AlphaFoldDB" id="A0AA88L0E9"/>
<dbReference type="CDD" id="cd00051">
    <property type="entry name" value="EFh"/>
    <property type="match status" value="1"/>
</dbReference>
<evidence type="ECO:0000256" key="1">
    <source>
        <dbReference type="ARBA" id="ARBA00022723"/>
    </source>
</evidence>
<feature type="domain" description="EF-hand" evidence="5">
    <location>
        <begin position="146"/>
        <end position="181"/>
    </location>
</feature>
<dbReference type="PROSITE" id="PS00018">
    <property type="entry name" value="EF_HAND_1"/>
    <property type="match status" value="2"/>
</dbReference>
<dbReference type="InterPro" id="IPR002048">
    <property type="entry name" value="EF_hand_dom"/>
</dbReference>
<evidence type="ECO:0000313" key="6">
    <source>
        <dbReference type="EMBL" id="KAK2703020.1"/>
    </source>
</evidence>
<dbReference type="InterPro" id="IPR011992">
    <property type="entry name" value="EF-hand-dom_pair"/>
</dbReference>
<accession>A0AA88L0E9</accession>
<dbReference type="EMBL" id="JAVRJZ010000124">
    <property type="protein sequence ID" value="KAK2703020.1"/>
    <property type="molecule type" value="Genomic_DNA"/>
</dbReference>
<keyword evidence="7" id="KW-1185">Reference proteome</keyword>
<dbReference type="GO" id="GO:0000287">
    <property type="term" value="F:magnesium ion binding"/>
    <property type="evidence" value="ECO:0007669"/>
    <property type="project" value="TreeGrafter"/>
</dbReference>
<evidence type="ECO:0000256" key="3">
    <source>
        <dbReference type="ARBA" id="ARBA00022837"/>
    </source>
</evidence>
<evidence type="ECO:0000256" key="4">
    <source>
        <dbReference type="ARBA" id="ARBA00022842"/>
    </source>
</evidence>
<keyword evidence="1" id="KW-0479">Metal-binding</keyword>